<protein>
    <submittedName>
        <fullName evidence="1">Uncharacterized protein</fullName>
    </submittedName>
</protein>
<accession>A0A0R3JUX2</accession>
<evidence type="ECO:0000313" key="2">
    <source>
        <dbReference type="Proteomes" id="UP000052015"/>
    </source>
</evidence>
<dbReference type="AlphaFoldDB" id="A0A0R3JUX2"/>
<proteinExistence type="predicted"/>
<dbReference type="RefSeq" id="WP_057977156.1">
    <property type="nucleotide sequence ID" value="NZ_LKHP01000003.1"/>
</dbReference>
<reference evidence="1 2" key="1">
    <citation type="submission" date="2015-09" db="EMBL/GenBank/DDBJ databases">
        <title>Draft genome sequence of a Caloramator mitchellensis, a moderate thermophile from the Great Artesian Basin of Australia.</title>
        <authorList>
            <person name="Patel B.K."/>
        </authorList>
    </citation>
    <scope>NUCLEOTIDE SEQUENCE [LARGE SCALE GENOMIC DNA]</scope>
    <source>
        <strain evidence="1 2">VF08</strain>
    </source>
</reference>
<dbReference type="OrthoDB" id="1955137at2"/>
<comment type="caution">
    <text evidence="1">The sequence shown here is derived from an EMBL/GenBank/DDBJ whole genome shotgun (WGS) entry which is preliminary data.</text>
</comment>
<dbReference type="EMBL" id="LKHP01000003">
    <property type="protein sequence ID" value="KRQ87360.1"/>
    <property type="molecule type" value="Genomic_DNA"/>
</dbReference>
<gene>
    <name evidence="1" type="ORF">ABG79_00698</name>
</gene>
<dbReference type="STRING" id="908809.ABG79_00698"/>
<dbReference type="Proteomes" id="UP000052015">
    <property type="component" value="Unassembled WGS sequence"/>
</dbReference>
<sequence length="66" mass="7594">MKDNNPDLKNPISILPEDKYINVLYDQNSRAIIPKELSQMSELGPIGFALMNMGKRPLTEDIDKRY</sequence>
<evidence type="ECO:0000313" key="1">
    <source>
        <dbReference type="EMBL" id="KRQ87360.1"/>
    </source>
</evidence>
<name>A0A0R3JUX2_CALMK</name>
<organism evidence="1 2">
    <name type="scientific">Caloramator mitchellensis</name>
    <dbReference type="NCBI Taxonomy" id="908809"/>
    <lineage>
        <taxon>Bacteria</taxon>
        <taxon>Bacillati</taxon>
        <taxon>Bacillota</taxon>
        <taxon>Clostridia</taxon>
        <taxon>Eubacteriales</taxon>
        <taxon>Clostridiaceae</taxon>
        <taxon>Caloramator</taxon>
    </lineage>
</organism>
<keyword evidence="2" id="KW-1185">Reference proteome</keyword>